<sequence>MQALEEAPHNMQCENKFLIQSLVVSSGATIEDVEILFDEEGHQSQNGLLNAEYIFPRQVQSVVPDGIFDEEGHRSHNGLRDAEYIFPRQVQSGVPDGIVSPSLASEVSVCR</sequence>
<evidence type="ECO:0000313" key="2">
    <source>
        <dbReference type="Proteomes" id="UP000834106"/>
    </source>
</evidence>
<reference evidence="1" key="1">
    <citation type="submission" date="2023-05" db="EMBL/GenBank/DDBJ databases">
        <authorList>
            <person name="Huff M."/>
        </authorList>
    </citation>
    <scope>NUCLEOTIDE SEQUENCE</scope>
</reference>
<evidence type="ECO:0000313" key="1">
    <source>
        <dbReference type="EMBL" id="CAI9775551.1"/>
    </source>
</evidence>
<protein>
    <submittedName>
        <fullName evidence="1">Uncharacterized protein</fullName>
    </submittedName>
</protein>
<dbReference type="EMBL" id="OU503049">
    <property type="protein sequence ID" value="CAI9775551.1"/>
    <property type="molecule type" value="Genomic_DNA"/>
</dbReference>
<dbReference type="AlphaFoldDB" id="A0AAD1ZW97"/>
<name>A0AAD1ZW97_9LAMI</name>
<proteinExistence type="predicted"/>
<organism evidence="1 2">
    <name type="scientific">Fraxinus pennsylvanica</name>
    <dbReference type="NCBI Taxonomy" id="56036"/>
    <lineage>
        <taxon>Eukaryota</taxon>
        <taxon>Viridiplantae</taxon>
        <taxon>Streptophyta</taxon>
        <taxon>Embryophyta</taxon>
        <taxon>Tracheophyta</taxon>
        <taxon>Spermatophyta</taxon>
        <taxon>Magnoliopsida</taxon>
        <taxon>eudicotyledons</taxon>
        <taxon>Gunneridae</taxon>
        <taxon>Pentapetalae</taxon>
        <taxon>asterids</taxon>
        <taxon>lamiids</taxon>
        <taxon>Lamiales</taxon>
        <taxon>Oleaceae</taxon>
        <taxon>Oleeae</taxon>
        <taxon>Fraxinus</taxon>
    </lineage>
</organism>
<gene>
    <name evidence="1" type="ORF">FPE_LOCUS22981</name>
</gene>
<keyword evidence="2" id="KW-1185">Reference proteome</keyword>
<accession>A0AAD1ZW97</accession>
<dbReference type="Proteomes" id="UP000834106">
    <property type="component" value="Chromosome 14"/>
</dbReference>